<proteinExistence type="predicted"/>
<protein>
    <submittedName>
        <fullName evidence="4">FMN reductase</fullName>
    </submittedName>
</protein>
<dbReference type="InterPro" id="IPR005025">
    <property type="entry name" value="FMN_Rdtase-like_dom"/>
</dbReference>
<dbReference type="GO" id="GO:0016491">
    <property type="term" value="F:oxidoreductase activity"/>
    <property type="evidence" value="ECO:0007669"/>
    <property type="project" value="InterPro"/>
</dbReference>
<dbReference type="Pfam" id="PF03358">
    <property type="entry name" value="FMN_red"/>
    <property type="match status" value="1"/>
</dbReference>
<name>A0A1D8K6K2_9GAMM</name>
<dbReference type="SUPFAM" id="SSF52218">
    <property type="entry name" value="Flavoproteins"/>
    <property type="match status" value="1"/>
</dbReference>
<keyword evidence="2" id="KW-0285">Flavoprotein</keyword>
<evidence type="ECO:0000259" key="3">
    <source>
        <dbReference type="Pfam" id="PF03358"/>
    </source>
</evidence>
<organism evidence="4 5">
    <name type="scientific">Acidihalobacter aeolianus</name>
    <dbReference type="NCBI Taxonomy" id="2792603"/>
    <lineage>
        <taxon>Bacteria</taxon>
        <taxon>Pseudomonadati</taxon>
        <taxon>Pseudomonadota</taxon>
        <taxon>Gammaproteobacteria</taxon>
        <taxon>Chromatiales</taxon>
        <taxon>Ectothiorhodospiraceae</taxon>
        <taxon>Acidihalobacter</taxon>
    </lineage>
</organism>
<dbReference type="AlphaFoldDB" id="A0A1D8K6K2"/>
<accession>A0A1D8K6K2</accession>
<sequence>MNILAISGSLRQASLNTLLLRAVARLAPAGIEVALYRGLGELPLFNPDLDADACAPVADLKQRILRADALLIASPEYAHGVTGAIKNGLDWMVGNESFVDKPVALLNASPRAVHALAALRETLVTMSARLVDGACMTVPLLGSGLDESDILEHPEWAPALIDMLHTLGRAAGHDGDV</sequence>
<keyword evidence="5" id="KW-1185">Reference proteome</keyword>
<dbReference type="KEGG" id="aaeo:BJI67_05565"/>
<evidence type="ECO:0000256" key="1">
    <source>
        <dbReference type="ARBA" id="ARBA00001917"/>
    </source>
</evidence>
<evidence type="ECO:0000313" key="5">
    <source>
        <dbReference type="Proteomes" id="UP000095342"/>
    </source>
</evidence>
<dbReference type="PANTHER" id="PTHR30543">
    <property type="entry name" value="CHROMATE REDUCTASE"/>
    <property type="match status" value="1"/>
</dbReference>
<dbReference type="GO" id="GO:0005829">
    <property type="term" value="C:cytosol"/>
    <property type="evidence" value="ECO:0007669"/>
    <property type="project" value="TreeGrafter"/>
</dbReference>
<keyword evidence="2" id="KW-0288">FMN</keyword>
<gene>
    <name evidence="4" type="ORF">BJI67_05565</name>
</gene>
<dbReference type="RefSeq" id="WP_070072196.1">
    <property type="nucleotide sequence ID" value="NZ_CP017448.1"/>
</dbReference>
<dbReference type="InterPro" id="IPR029039">
    <property type="entry name" value="Flavoprotein-like_sf"/>
</dbReference>
<dbReference type="InterPro" id="IPR050712">
    <property type="entry name" value="NAD(P)H-dep_reductase"/>
</dbReference>
<dbReference type="PANTHER" id="PTHR30543:SF21">
    <property type="entry name" value="NAD(P)H-DEPENDENT FMN REDUCTASE LOT6"/>
    <property type="match status" value="1"/>
</dbReference>
<evidence type="ECO:0000256" key="2">
    <source>
        <dbReference type="ARBA" id="ARBA00022643"/>
    </source>
</evidence>
<dbReference type="Proteomes" id="UP000095342">
    <property type="component" value="Chromosome"/>
</dbReference>
<evidence type="ECO:0000313" key="4">
    <source>
        <dbReference type="EMBL" id="AOV16605.1"/>
    </source>
</evidence>
<comment type="cofactor">
    <cofactor evidence="1">
        <name>FMN</name>
        <dbReference type="ChEBI" id="CHEBI:58210"/>
    </cofactor>
</comment>
<feature type="domain" description="NADPH-dependent FMN reductase-like" evidence="3">
    <location>
        <begin position="1"/>
        <end position="133"/>
    </location>
</feature>
<reference evidence="4 5" key="1">
    <citation type="submission" date="2016-09" db="EMBL/GenBank/DDBJ databases">
        <title>Acidihalobacter prosperus V6 (DSM14174).</title>
        <authorList>
            <person name="Khaleque H.N."/>
            <person name="Ramsay J.P."/>
            <person name="Murphy R.J.T."/>
            <person name="Kaksonen A.H."/>
            <person name="Boxall N.J."/>
            <person name="Watkin E.L.J."/>
        </authorList>
    </citation>
    <scope>NUCLEOTIDE SEQUENCE [LARGE SCALE GENOMIC DNA]</scope>
    <source>
        <strain evidence="4 5">V6</strain>
    </source>
</reference>
<dbReference type="EMBL" id="CP017448">
    <property type="protein sequence ID" value="AOV16605.1"/>
    <property type="molecule type" value="Genomic_DNA"/>
</dbReference>
<dbReference type="Gene3D" id="3.40.50.360">
    <property type="match status" value="1"/>
</dbReference>
<dbReference type="GO" id="GO:0010181">
    <property type="term" value="F:FMN binding"/>
    <property type="evidence" value="ECO:0007669"/>
    <property type="project" value="TreeGrafter"/>
</dbReference>